<dbReference type="Gene3D" id="3.30.420.150">
    <property type="entry name" value="Exopolyphosphatase. Domain 2"/>
    <property type="match status" value="1"/>
</dbReference>
<dbReference type="Proteomes" id="UP000297714">
    <property type="component" value="Unassembled WGS sequence"/>
</dbReference>
<evidence type="ECO:0000313" key="5">
    <source>
        <dbReference type="Proteomes" id="UP000297714"/>
    </source>
</evidence>
<sequence length="517" mass="59318">MNRKKSIKVAAVIDIGSNMLKMRISQLKKGEISDLEKLEYPLNLGHEVFTEGKIRFESLHELSGILHGYRGILKEYGVNQYKVVATTAFREAKNRSYVIDQLKIQNDMTVQVLEDDQEKTLIYSEILNTLDKMENKKGENALISYIGAGTIGFSLYNGKHMIFSQNIPMGALKLHDMLGNIQELTEDFYTVVEEYLNSIIGHIRIPFSKGLVSNLVLTGNEIQLIAHICGVMPENGCYTIPAQMLTDLFKQIRSMSQEKISNHYGISEDTAELLYSALAIYIRLIEFSESDVIIAPKVELWDALMRHMLLPKSSEEYFEHVRENAISCAYEIAKTYHCNHLHSENVRKFACRIFDKMKGAHGLDHRKRLLLELAAILHDCGYYVTAKQHLLSTFDLIKDIDVYGMTDEEMLLTAYVSRYNEYDVPNYDDIEFIRLSDKNRLIVSKLVAIFRLANALDKAQKQKLSDIRVKLNNDRLLITADSNENCYLEKWAFEQCAPFFQEVFGYKPVLTVRSSLI</sequence>
<dbReference type="InterPro" id="IPR043129">
    <property type="entry name" value="ATPase_NBD"/>
</dbReference>
<dbReference type="SUPFAM" id="SSF109604">
    <property type="entry name" value="HD-domain/PDEase-like"/>
    <property type="match status" value="1"/>
</dbReference>
<dbReference type="AlphaFoldDB" id="A0A4Z0YKA4"/>
<dbReference type="SUPFAM" id="SSF53067">
    <property type="entry name" value="Actin-like ATPase domain"/>
    <property type="match status" value="2"/>
</dbReference>
<comment type="caution">
    <text evidence="4">The sequence shown here is derived from an EMBL/GenBank/DDBJ whole genome shotgun (WGS) entry which is preliminary data.</text>
</comment>
<proteinExistence type="inferred from homology"/>
<dbReference type="InterPro" id="IPR048950">
    <property type="entry name" value="Ppx_GppA_C"/>
</dbReference>
<dbReference type="CDD" id="cd00077">
    <property type="entry name" value="HDc"/>
    <property type="match status" value="1"/>
</dbReference>
<evidence type="ECO:0000313" key="4">
    <source>
        <dbReference type="EMBL" id="TGJ78076.1"/>
    </source>
</evidence>
<protein>
    <submittedName>
        <fullName evidence="4">Guanosine-5'-triphosphate,3'-diphosphate pyrophosphatase</fullName>
        <ecNumber evidence="4">3.6.1.40</ecNumber>
    </submittedName>
</protein>
<dbReference type="PANTHER" id="PTHR30005:SF0">
    <property type="entry name" value="RETROGRADE REGULATION PROTEIN 2"/>
    <property type="match status" value="1"/>
</dbReference>
<dbReference type="Gene3D" id="3.30.420.40">
    <property type="match status" value="1"/>
</dbReference>
<dbReference type="OrthoDB" id="9814545at2"/>
<dbReference type="RefSeq" id="WP_135657321.1">
    <property type="nucleotide sequence ID" value="NZ_SRMQ01000001.1"/>
</dbReference>
<evidence type="ECO:0000259" key="3">
    <source>
        <dbReference type="Pfam" id="PF21447"/>
    </source>
</evidence>
<dbReference type="InterPro" id="IPR003607">
    <property type="entry name" value="HD/PDEase_dom"/>
</dbReference>
<evidence type="ECO:0000256" key="1">
    <source>
        <dbReference type="ARBA" id="ARBA00007125"/>
    </source>
</evidence>
<reference evidence="4 5" key="1">
    <citation type="submission" date="2019-04" db="EMBL/GenBank/DDBJ databases">
        <authorList>
            <person name="Poehlein A."/>
            <person name="Bengelsdorf F.R."/>
            <person name="Duerre P."/>
            <person name="Daniel R."/>
        </authorList>
    </citation>
    <scope>NUCLEOTIDE SEQUENCE [LARGE SCALE GENOMIC DNA]</scope>
    <source>
        <strain evidence="4 5">BS-1</strain>
    </source>
</reference>
<comment type="similarity">
    <text evidence="1">Belongs to the GppA/Ppx family.</text>
</comment>
<gene>
    <name evidence="4" type="primary">gppA</name>
    <name evidence="4" type="ORF">CAGA_04880</name>
</gene>
<dbReference type="CDD" id="cd24006">
    <property type="entry name" value="ASKHA_NBD_PPX_GppA"/>
    <property type="match status" value="1"/>
</dbReference>
<dbReference type="InterPro" id="IPR050273">
    <property type="entry name" value="GppA/Ppx_hydrolase"/>
</dbReference>
<accession>A0A4Z0YKA4</accession>
<dbReference type="InterPro" id="IPR003695">
    <property type="entry name" value="Ppx_GppA_N"/>
</dbReference>
<keyword evidence="4" id="KW-0378">Hydrolase</keyword>
<organism evidence="4 5">
    <name type="scientific">Caproiciproducens galactitolivorans</name>
    <dbReference type="NCBI Taxonomy" id="642589"/>
    <lineage>
        <taxon>Bacteria</taxon>
        <taxon>Bacillati</taxon>
        <taxon>Bacillota</taxon>
        <taxon>Clostridia</taxon>
        <taxon>Eubacteriales</taxon>
        <taxon>Acutalibacteraceae</taxon>
        <taxon>Caproiciproducens</taxon>
    </lineage>
</organism>
<keyword evidence="5" id="KW-1185">Reference proteome</keyword>
<dbReference type="GO" id="GO:0008894">
    <property type="term" value="F:guanosine-5'-triphosphate,3'-diphosphate diphosphatase activity"/>
    <property type="evidence" value="ECO:0007669"/>
    <property type="project" value="UniProtKB-EC"/>
</dbReference>
<feature type="domain" description="Ppx/GppA phosphatase C-terminal" evidence="3">
    <location>
        <begin position="329"/>
        <end position="486"/>
    </location>
</feature>
<dbReference type="EC" id="3.6.1.40" evidence="4"/>
<feature type="domain" description="Ppx/GppA phosphatase N-terminal" evidence="2">
    <location>
        <begin position="24"/>
        <end position="295"/>
    </location>
</feature>
<dbReference type="Gene3D" id="1.10.3210.10">
    <property type="entry name" value="Hypothetical protein af1432"/>
    <property type="match status" value="1"/>
</dbReference>
<name>A0A4Z0YKA4_9FIRM</name>
<dbReference type="PANTHER" id="PTHR30005">
    <property type="entry name" value="EXOPOLYPHOSPHATASE"/>
    <property type="match status" value="1"/>
</dbReference>
<dbReference type="EMBL" id="SRMQ01000001">
    <property type="protein sequence ID" value="TGJ78076.1"/>
    <property type="molecule type" value="Genomic_DNA"/>
</dbReference>
<dbReference type="Pfam" id="PF21447">
    <property type="entry name" value="Ppx-GppA_III"/>
    <property type="match status" value="1"/>
</dbReference>
<dbReference type="Pfam" id="PF02541">
    <property type="entry name" value="Ppx-GppA"/>
    <property type="match status" value="1"/>
</dbReference>
<evidence type="ECO:0000259" key="2">
    <source>
        <dbReference type="Pfam" id="PF02541"/>
    </source>
</evidence>